<reference evidence="2" key="1">
    <citation type="journal article" date="2020" name="Stud. Mycol.">
        <title>101 Dothideomycetes genomes: a test case for predicting lifestyles and emergence of pathogens.</title>
        <authorList>
            <person name="Haridas S."/>
            <person name="Albert R."/>
            <person name="Binder M."/>
            <person name="Bloem J."/>
            <person name="Labutti K."/>
            <person name="Salamov A."/>
            <person name="Andreopoulos B."/>
            <person name="Baker S."/>
            <person name="Barry K."/>
            <person name="Bills G."/>
            <person name="Bluhm B."/>
            <person name="Cannon C."/>
            <person name="Castanera R."/>
            <person name="Culley D."/>
            <person name="Daum C."/>
            <person name="Ezra D."/>
            <person name="Gonzalez J."/>
            <person name="Henrissat B."/>
            <person name="Kuo A."/>
            <person name="Liang C."/>
            <person name="Lipzen A."/>
            <person name="Lutzoni F."/>
            <person name="Magnuson J."/>
            <person name="Mondo S."/>
            <person name="Nolan M."/>
            <person name="Ohm R."/>
            <person name="Pangilinan J."/>
            <person name="Park H.-J."/>
            <person name="Ramirez L."/>
            <person name="Alfaro M."/>
            <person name="Sun H."/>
            <person name="Tritt A."/>
            <person name="Yoshinaga Y."/>
            <person name="Zwiers L.-H."/>
            <person name="Turgeon B."/>
            <person name="Goodwin S."/>
            <person name="Spatafora J."/>
            <person name="Crous P."/>
            <person name="Grigoriev I."/>
        </authorList>
    </citation>
    <scope>NUCLEOTIDE SEQUENCE</scope>
    <source>
        <strain evidence="2">CBS 690.94</strain>
    </source>
</reference>
<dbReference type="PANTHER" id="PTHR24305">
    <property type="entry name" value="CYTOCHROME P450"/>
    <property type="match status" value="1"/>
</dbReference>
<dbReference type="PANTHER" id="PTHR24305:SF226">
    <property type="entry name" value="CYTOCHROME P450 MONOOXYGENASE"/>
    <property type="match status" value="1"/>
</dbReference>
<dbReference type="SUPFAM" id="SSF48264">
    <property type="entry name" value="Cytochrome P450"/>
    <property type="match status" value="1"/>
</dbReference>
<comment type="cofactor">
    <cofactor evidence="1">
        <name>heme</name>
        <dbReference type="ChEBI" id="CHEBI:30413"/>
    </cofactor>
</comment>
<organism evidence="2 3">
    <name type="scientific">Karstenula rhodostoma CBS 690.94</name>
    <dbReference type="NCBI Taxonomy" id="1392251"/>
    <lineage>
        <taxon>Eukaryota</taxon>
        <taxon>Fungi</taxon>
        <taxon>Dikarya</taxon>
        <taxon>Ascomycota</taxon>
        <taxon>Pezizomycotina</taxon>
        <taxon>Dothideomycetes</taxon>
        <taxon>Pleosporomycetidae</taxon>
        <taxon>Pleosporales</taxon>
        <taxon>Massarineae</taxon>
        <taxon>Didymosphaeriaceae</taxon>
        <taxon>Karstenula</taxon>
    </lineage>
</organism>
<dbReference type="GO" id="GO:0020037">
    <property type="term" value="F:heme binding"/>
    <property type="evidence" value="ECO:0007669"/>
    <property type="project" value="InterPro"/>
</dbReference>
<dbReference type="EMBL" id="MU001512">
    <property type="protein sequence ID" value="KAF2438546.1"/>
    <property type="molecule type" value="Genomic_DNA"/>
</dbReference>
<gene>
    <name evidence="2" type="ORF">P171DRAFT_467210</name>
</gene>
<dbReference type="InterPro" id="IPR001128">
    <property type="entry name" value="Cyt_P450"/>
</dbReference>
<dbReference type="InterPro" id="IPR036396">
    <property type="entry name" value="Cyt_P450_sf"/>
</dbReference>
<dbReference type="PRINTS" id="PR00385">
    <property type="entry name" value="P450"/>
</dbReference>
<dbReference type="GO" id="GO:0004497">
    <property type="term" value="F:monooxygenase activity"/>
    <property type="evidence" value="ECO:0007669"/>
    <property type="project" value="InterPro"/>
</dbReference>
<keyword evidence="1" id="KW-0479">Metal-binding</keyword>
<comment type="caution">
    <text evidence="2">The sequence shown here is derived from an EMBL/GenBank/DDBJ whole genome shotgun (WGS) entry which is preliminary data.</text>
</comment>
<keyword evidence="1" id="KW-0408">Iron</keyword>
<dbReference type="InterPro" id="IPR002401">
    <property type="entry name" value="Cyt_P450_E_grp-I"/>
</dbReference>
<protein>
    <submittedName>
        <fullName evidence="2">Cytochrome P450</fullName>
    </submittedName>
</protein>
<name>A0A9P4U696_9PLEO</name>
<sequence length="537" mass="60402">MSFFYLALGLYVSYLVATTIWNVFFHPLSHIPGSFLARISSLPSFYHACKGDRHIWILQNFQIYGDKFRAAPNTVLFNSPRAYTDIHGPRANIIRGNFYKAWKRDEHDLHTVNAIEPALHAKRRKLLNLAFTEQSLKATSPVIARHVDRWIFLLSSMVGCERKEREENSGDAEAWSQPADMAVLVEHLVFDILGELCFGESFNTKELGTNMLKKVPGQILNQVAFGYKLSKSPIFDLFLYLQPRGLNKLLERLRKREAIQYNEFVENSVAKRIAAPKAYPSGSHKDMFHFLLTAVDPDTDRPAFSDRYHLLSETRLLVLAGTDTTATTLCGAFFYLSHYPNVLAKLQSEIRTTFQSGEQIVPGAKLSKCKYLRACIDESLRIAHPAPSELPREVLPGGAVIDGKHYPAGTLVGCAAWAMGRDENVYGNDVDVFRPERWIASDDANASKTSAEALKLRRVFHPFSIGPMNCAGQNLAMLELQLVLAKTVWALDFSRAPGGGDETEMGSNRPSPPVYHVKDIYLSVKTGPFLRFRPRFS</sequence>
<evidence type="ECO:0000256" key="1">
    <source>
        <dbReference type="PIRSR" id="PIRSR602401-1"/>
    </source>
</evidence>
<dbReference type="PRINTS" id="PR00463">
    <property type="entry name" value="EP450I"/>
</dbReference>
<dbReference type="Pfam" id="PF00067">
    <property type="entry name" value="p450"/>
    <property type="match status" value="1"/>
</dbReference>
<dbReference type="Proteomes" id="UP000799764">
    <property type="component" value="Unassembled WGS sequence"/>
</dbReference>
<proteinExistence type="predicted"/>
<dbReference type="CDD" id="cd11061">
    <property type="entry name" value="CYP67-like"/>
    <property type="match status" value="1"/>
</dbReference>
<evidence type="ECO:0000313" key="3">
    <source>
        <dbReference type="Proteomes" id="UP000799764"/>
    </source>
</evidence>
<evidence type="ECO:0000313" key="2">
    <source>
        <dbReference type="EMBL" id="KAF2438546.1"/>
    </source>
</evidence>
<keyword evidence="1" id="KW-0349">Heme</keyword>
<dbReference type="AlphaFoldDB" id="A0A9P4U696"/>
<accession>A0A9P4U696</accession>
<dbReference type="OrthoDB" id="1470350at2759"/>
<dbReference type="Gene3D" id="1.10.630.10">
    <property type="entry name" value="Cytochrome P450"/>
    <property type="match status" value="1"/>
</dbReference>
<dbReference type="InterPro" id="IPR050121">
    <property type="entry name" value="Cytochrome_P450_monoxygenase"/>
</dbReference>
<dbReference type="GO" id="GO:0016705">
    <property type="term" value="F:oxidoreductase activity, acting on paired donors, with incorporation or reduction of molecular oxygen"/>
    <property type="evidence" value="ECO:0007669"/>
    <property type="project" value="InterPro"/>
</dbReference>
<dbReference type="GO" id="GO:0005506">
    <property type="term" value="F:iron ion binding"/>
    <property type="evidence" value="ECO:0007669"/>
    <property type="project" value="InterPro"/>
</dbReference>
<keyword evidence="3" id="KW-1185">Reference proteome</keyword>
<feature type="binding site" description="axial binding residue" evidence="1">
    <location>
        <position position="470"/>
    </location>
    <ligand>
        <name>heme</name>
        <dbReference type="ChEBI" id="CHEBI:30413"/>
    </ligand>
    <ligandPart>
        <name>Fe</name>
        <dbReference type="ChEBI" id="CHEBI:18248"/>
    </ligandPart>
</feature>